<dbReference type="CDD" id="cd00051">
    <property type="entry name" value="EFh"/>
    <property type="match status" value="1"/>
</dbReference>
<evidence type="ECO:0000313" key="5">
    <source>
        <dbReference type="Proteomes" id="UP000694864"/>
    </source>
</evidence>
<dbReference type="InterPro" id="IPR001751">
    <property type="entry name" value="S100/CaBP7/8-like_CS"/>
</dbReference>
<organism evidence="5 6">
    <name type="scientific">Camelina sativa</name>
    <name type="common">False flax</name>
    <name type="synonym">Myagrum sativum</name>
    <dbReference type="NCBI Taxonomy" id="90675"/>
    <lineage>
        <taxon>Eukaryota</taxon>
        <taxon>Viridiplantae</taxon>
        <taxon>Streptophyta</taxon>
        <taxon>Embryophyta</taxon>
        <taxon>Tracheophyta</taxon>
        <taxon>Spermatophyta</taxon>
        <taxon>Magnoliopsida</taxon>
        <taxon>eudicotyledons</taxon>
        <taxon>Gunneridae</taxon>
        <taxon>Pentapetalae</taxon>
        <taxon>rosids</taxon>
        <taxon>malvids</taxon>
        <taxon>Brassicales</taxon>
        <taxon>Brassicaceae</taxon>
        <taxon>Camelineae</taxon>
        <taxon>Camelina</taxon>
    </lineage>
</organism>
<accession>A0ABM0X3H0</accession>
<dbReference type="Pfam" id="PF13499">
    <property type="entry name" value="EF-hand_7"/>
    <property type="match status" value="2"/>
</dbReference>
<dbReference type="InterPro" id="IPR039647">
    <property type="entry name" value="EF_hand_pair_protein_CML-like"/>
</dbReference>
<sequence>MSIAQVFERVDKNKDGKISWDQFVSFTLSVTSEELEDMFRVLDMDGDGQIDAQEFASGLVQEKDNEETVLKQAFNLYDMDGDGKISASEIHVVLTCLGGNHTMEECVVMVQALDADGDGFVDFEEFKTMMISN</sequence>
<protein>
    <submittedName>
        <fullName evidence="6">Probable calcium-binding protein CML32</fullName>
    </submittedName>
</protein>
<dbReference type="RefSeq" id="XP_010480047.1">
    <property type="nucleotide sequence ID" value="XM_010481745.1"/>
</dbReference>
<dbReference type="InterPro" id="IPR002048">
    <property type="entry name" value="EF_hand_dom"/>
</dbReference>
<reference evidence="5" key="1">
    <citation type="journal article" date="2014" name="Nat. Commun.">
        <title>The emerging biofuel crop Camelina sativa retains a highly undifferentiated hexaploid genome structure.</title>
        <authorList>
            <person name="Kagale S."/>
            <person name="Koh C."/>
            <person name="Nixon J."/>
            <person name="Bollina V."/>
            <person name="Clarke W.E."/>
            <person name="Tuteja R."/>
            <person name="Spillane C."/>
            <person name="Robinson S.J."/>
            <person name="Links M.G."/>
            <person name="Clarke C."/>
            <person name="Higgins E.E."/>
            <person name="Huebert T."/>
            <person name="Sharpe A.G."/>
            <person name="Parkin I.A."/>
        </authorList>
    </citation>
    <scope>NUCLEOTIDE SEQUENCE [LARGE SCALE GENOMIC DNA]</scope>
    <source>
        <strain evidence="5">cv. DH55</strain>
    </source>
</reference>
<keyword evidence="3" id="KW-0106">Calcium</keyword>
<proteinExistence type="predicted"/>
<dbReference type="Proteomes" id="UP000694864">
    <property type="component" value="Chromosome 17"/>
</dbReference>
<evidence type="ECO:0000259" key="4">
    <source>
        <dbReference type="PROSITE" id="PS50222"/>
    </source>
</evidence>
<feature type="domain" description="EF-hand" evidence="4">
    <location>
        <begin position="65"/>
        <end position="100"/>
    </location>
</feature>
<feature type="domain" description="EF-hand" evidence="4">
    <location>
        <begin position="30"/>
        <end position="64"/>
    </location>
</feature>
<dbReference type="GeneID" id="104758799"/>
<name>A0ABM0X3H0_CAMSA</name>
<keyword evidence="5" id="KW-1185">Reference proteome</keyword>
<dbReference type="Gene3D" id="1.10.238.10">
    <property type="entry name" value="EF-hand"/>
    <property type="match status" value="2"/>
</dbReference>
<reference evidence="6" key="2">
    <citation type="submission" date="2025-08" db="UniProtKB">
        <authorList>
            <consortium name="RefSeq"/>
        </authorList>
    </citation>
    <scope>IDENTIFICATION</scope>
    <source>
        <tissue evidence="6">Leaf</tissue>
    </source>
</reference>
<keyword evidence="2" id="KW-0677">Repeat</keyword>
<evidence type="ECO:0000256" key="2">
    <source>
        <dbReference type="ARBA" id="ARBA00022737"/>
    </source>
</evidence>
<keyword evidence="1" id="KW-0479">Metal-binding</keyword>
<evidence type="ECO:0000256" key="3">
    <source>
        <dbReference type="ARBA" id="ARBA00022837"/>
    </source>
</evidence>
<gene>
    <name evidence="6" type="primary">LOC104758799</name>
</gene>
<evidence type="ECO:0000313" key="6">
    <source>
        <dbReference type="RefSeq" id="XP_010480047.1"/>
    </source>
</evidence>
<dbReference type="PROSITE" id="PS00303">
    <property type="entry name" value="S100_CABP"/>
    <property type="match status" value="1"/>
</dbReference>
<dbReference type="PROSITE" id="PS50222">
    <property type="entry name" value="EF_HAND_2"/>
    <property type="match status" value="3"/>
</dbReference>
<dbReference type="PROSITE" id="PS00018">
    <property type="entry name" value="EF_HAND_1"/>
    <property type="match status" value="2"/>
</dbReference>
<dbReference type="SMART" id="SM00054">
    <property type="entry name" value="EFh"/>
    <property type="match status" value="4"/>
</dbReference>
<dbReference type="InterPro" id="IPR018247">
    <property type="entry name" value="EF_Hand_1_Ca_BS"/>
</dbReference>
<evidence type="ECO:0000256" key="1">
    <source>
        <dbReference type="ARBA" id="ARBA00022723"/>
    </source>
</evidence>
<dbReference type="SUPFAM" id="SSF47473">
    <property type="entry name" value="EF-hand"/>
    <property type="match status" value="1"/>
</dbReference>
<dbReference type="PANTHER" id="PTHR10891">
    <property type="entry name" value="EF-HAND CALCIUM-BINDING DOMAIN CONTAINING PROTEIN"/>
    <property type="match status" value="1"/>
</dbReference>
<feature type="domain" description="EF-hand" evidence="4">
    <location>
        <begin position="101"/>
        <end position="133"/>
    </location>
</feature>
<dbReference type="InterPro" id="IPR011992">
    <property type="entry name" value="EF-hand-dom_pair"/>
</dbReference>